<evidence type="ECO:0000256" key="4">
    <source>
        <dbReference type="ARBA" id="ARBA00022691"/>
    </source>
</evidence>
<proteinExistence type="inferred from homology"/>
<gene>
    <name evidence="12" type="ORF">DACRYDRAFT_20037</name>
</gene>
<dbReference type="GeneID" id="63686832"/>
<dbReference type="Gene3D" id="3.40.50.150">
    <property type="entry name" value="Vaccinia Virus protein VP39"/>
    <property type="match status" value="1"/>
</dbReference>
<dbReference type="CDD" id="cd02440">
    <property type="entry name" value="AdoMet_MTases"/>
    <property type="match status" value="1"/>
</dbReference>
<dbReference type="EMBL" id="JH795856">
    <property type="protein sequence ID" value="EJU05600.1"/>
    <property type="molecule type" value="Genomic_DNA"/>
</dbReference>
<accession>M5GB29</accession>
<dbReference type="RefSeq" id="XP_040632494.1">
    <property type="nucleotide sequence ID" value="XM_040771770.1"/>
</dbReference>
<dbReference type="HOGENOM" id="CLU_055356_0_0_1"/>
<dbReference type="PANTHER" id="PTHR12753">
    <property type="entry name" value="AD-003 - RELATED"/>
    <property type="match status" value="1"/>
</dbReference>
<evidence type="ECO:0000256" key="9">
    <source>
        <dbReference type="ARBA" id="ARBA00047885"/>
    </source>
</evidence>
<dbReference type="OMA" id="ETYYCFN"/>
<comment type="similarity">
    <text evidence="1">Belongs to the methyltransferase superfamily. NTM1 family.</text>
</comment>
<evidence type="ECO:0000256" key="7">
    <source>
        <dbReference type="ARBA" id="ARBA00043129"/>
    </source>
</evidence>
<keyword evidence="3" id="KW-0808">Transferase</keyword>
<feature type="binding site" evidence="11">
    <location>
        <position position="177"/>
    </location>
    <ligand>
        <name>S-adenosyl-L-methionine</name>
        <dbReference type="ChEBI" id="CHEBI:59789"/>
    </ligand>
</feature>
<dbReference type="InterPro" id="IPR029063">
    <property type="entry name" value="SAM-dependent_MTases_sf"/>
</dbReference>
<evidence type="ECO:0000256" key="8">
    <source>
        <dbReference type="ARBA" id="ARBA00047306"/>
    </source>
</evidence>
<feature type="binding site" evidence="11">
    <location>
        <position position="90"/>
    </location>
    <ligand>
        <name>S-adenosyl-L-methionine</name>
        <dbReference type="ChEBI" id="CHEBI:59789"/>
    </ligand>
</feature>
<evidence type="ECO:0000256" key="2">
    <source>
        <dbReference type="ARBA" id="ARBA00022603"/>
    </source>
</evidence>
<feature type="binding site" evidence="11">
    <location>
        <position position="85"/>
    </location>
    <ligand>
        <name>S-adenosyl-L-methionine</name>
        <dbReference type="ChEBI" id="CHEBI:59789"/>
    </ligand>
</feature>
<reference evidence="12 13" key="1">
    <citation type="journal article" date="2012" name="Science">
        <title>The Paleozoic origin of enzymatic lignin decomposition reconstructed from 31 fungal genomes.</title>
        <authorList>
            <person name="Floudas D."/>
            <person name="Binder M."/>
            <person name="Riley R."/>
            <person name="Barry K."/>
            <person name="Blanchette R.A."/>
            <person name="Henrissat B."/>
            <person name="Martinez A.T."/>
            <person name="Otillar R."/>
            <person name="Spatafora J.W."/>
            <person name="Yadav J.S."/>
            <person name="Aerts A."/>
            <person name="Benoit I."/>
            <person name="Boyd A."/>
            <person name="Carlson A."/>
            <person name="Copeland A."/>
            <person name="Coutinho P.M."/>
            <person name="de Vries R.P."/>
            <person name="Ferreira P."/>
            <person name="Findley K."/>
            <person name="Foster B."/>
            <person name="Gaskell J."/>
            <person name="Glotzer D."/>
            <person name="Gorecki P."/>
            <person name="Heitman J."/>
            <person name="Hesse C."/>
            <person name="Hori C."/>
            <person name="Igarashi K."/>
            <person name="Jurgens J.A."/>
            <person name="Kallen N."/>
            <person name="Kersten P."/>
            <person name="Kohler A."/>
            <person name="Kuees U."/>
            <person name="Kumar T.K.A."/>
            <person name="Kuo A."/>
            <person name="LaButti K."/>
            <person name="Larrondo L.F."/>
            <person name="Lindquist E."/>
            <person name="Ling A."/>
            <person name="Lombard V."/>
            <person name="Lucas S."/>
            <person name="Lundell T."/>
            <person name="Martin R."/>
            <person name="McLaughlin D.J."/>
            <person name="Morgenstern I."/>
            <person name="Morin E."/>
            <person name="Murat C."/>
            <person name="Nagy L.G."/>
            <person name="Nolan M."/>
            <person name="Ohm R.A."/>
            <person name="Patyshakuliyeva A."/>
            <person name="Rokas A."/>
            <person name="Ruiz-Duenas F.J."/>
            <person name="Sabat G."/>
            <person name="Salamov A."/>
            <person name="Samejima M."/>
            <person name="Schmutz J."/>
            <person name="Slot J.C."/>
            <person name="St John F."/>
            <person name="Stenlid J."/>
            <person name="Sun H."/>
            <person name="Sun S."/>
            <person name="Syed K."/>
            <person name="Tsang A."/>
            <person name="Wiebenga A."/>
            <person name="Young D."/>
            <person name="Pisabarro A."/>
            <person name="Eastwood D.C."/>
            <person name="Martin F."/>
            <person name="Cullen D."/>
            <person name="Grigoriev I.V."/>
            <person name="Hibbett D.S."/>
        </authorList>
    </citation>
    <scope>NUCLEOTIDE SEQUENCE [LARGE SCALE GENOMIC DNA]</scope>
    <source>
        <strain evidence="12 13">DJM-731 SS1</strain>
    </source>
</reference>
<keyword evidence="2" id="KW-0489">Methyltransferase</keyword>
<evidence type="ECO:0000256" key="5">
    <source>
        <dbReference type="ARBA" id="ARBA00039112"/>
    </source>
</evidence>
<comment type="catalytic activity">
    <reaction evidence="10">
        <text>N-terminal L-alanyl-L-prolyl-L-lysyl-[protein] + 3 S-adenosyl-L-methionine = N-terminal N,N,N-trimethyl-L-alanyl-L-prolyl-L-lysyl-[protein] + 3 S-adenosyl-L-homocysteine + 3 H(+)</text>
        <dbReference type="Rhea" id="RHEA:54712"/>
        <dbReference type="Rhea" id="RHEA-COMP:13785"/>
        <dbReference type="Rhea" id="RHEA-COMP:13971"/>
        <dbReference type="ChEBI" id="CHEBI:15378"/>
        <dbReference type="ChEBI" id="CHEBI:57856"/>
        <dbReference type="ChEBI" id="CHEBI:59789"/>
        <dbReference type="ChEBI" id="CHEBI:138057"/>
        <dbReference type="ChEBI" id="CHEBI:138315"/>
        <dbReference type="EC" id="2.1.1.244"/>
    </reaction>
</comment>
<evidence type="ECO:0000256" key="1">
    <source>
        <dbReference type="ARBA" id="ARBA00009059"/>
    </source>
</evidence>
<evidence type="ECO:0000256" key="6">
    <source>
        <dbReference type="ARBA" id="ARBA00039449"/>
    </source>
</evidence>
<dbReference type="OrthoDB" id="1298661at2759"/>
<dbReference type="Pfam" id="PF05891">
    <property type="entry name" value="Methyltransf_PK"/>
    <property type="match status" value="1"/>
</dbReference>
<dbReference type="EC" id="2.1.1.244" evidence="5"/>
<evidence type="ECO:0000313" key="13">
    <source>
        <dbReference type="Proteomes" id="UP000030653"/>
    </source>
</evidence>
<evidence type="ECO:0000256" key="10">
    <source>
        <dbReference type="ARBA" id="ARBA00048167"/>
    </source>
</evidence>
<evidence type="ECO:0000256" key="11">
    <source>
        <dbReference type="PIRSR" id="PIRSR016958-1"/>
    </source>
</evidence>
<dbReference type="AlphaFoldDB" id="M5GB29"/>
<organism evidence="12 13">
    <name type="scientific">Dacryopinax primogenitus (strain DJM 731)</name>
    <name type="common">Brown rot fungus</name>
    <dbReference type="NCBI Taxonomy" id="1858805"/>
    <lineage>
        <taxon>Eukaryota</taxon>
        <taxon>Fungi</taxon>
        <taxon>Dikarya</taxon>
        <taxon>Basidiomycota</taxon>
        <taxon>Agaricomycotina</taxon>
        <taxon>Dacrymycetes</taxon>
        <taxon>Dacrymycetales</taxon>
        <taxon>Dacrymycetaceae</taxon>
        <taxon>Dacryopinax</taxon>
    </lineage>
</organism>
<feature type="binding site" evidence="11">
    <location>
        <begin position="140"/>
        <end position="141"/>
    </location>
    <ligand>
        <name>S-adenosyl-L-methionine</name>
        <dbReference type="ChEBI" id="CHEBI:59789"/>
    </ligand>
</feature>
<evidence type="ECO:0000256" key="3">
    <source>
        <dbReference type="ARBA" id="ARBA00022679"/>
    </source>
</evidence>
<dbReference type="InterPro" id="IPR008576">
    <property type="entry name" value="MeTrfase_NTM1"/>
</dbReference>
<dbReference type="Proteomes" id="UP000030653">
    <property type="component" value="Unassembled WGS sequence"/>
</dbReference>
<dbReference type="SUPFAM" id="SSF53335">
    <property type="entry name" value="S-adenosyl-L-methionine-dependent methyltransferases"/>
    <property type="match status" value="1"/>
</dbReference>
<dbReference type="PANTHER" id="PTHR12753:SF0">
    <property type="entry name" value="ALPHA N-TERMINAL PROTEIN METHYLTRANSFERASE 1"/>
    <property type="match status" value="1"/>
</dbReference>
<comment type="catalytic activity">
    <reaction evidence="9">
        <text>N-terminal L-prolyl-L-prolyl-L-lysyl-[protein] + 2 S-adenosyl-L-methionine = N-terminal N,N-dimethyl-L-prolyl-L-prolyl-L-lysyl-[protein] + 2 S-adenosyl-L-homocysteine + 2 H(+)</text>
        <dbReference type="Rhea" id="RHEA:54736"/>
        <dbReference type="Rhea" id="RHEA-COMP:13787"/>
        <dbReference type="Rhea" id="RHEA-COMP:13974"/>
        <dbReference type="ChEBI" id="CHEBI:15378"/>
        <dbReference type="ChEBI" id="CHEBI:57856"/>
        <dbReference type="ChEBI" id="CHEBI:59789"/>
        <dbReference type="ChEBI" id="CHEBI:138059"/>
        <dbReference type="ChEBI" id="CHEBI:138318"/>
        <dbReference type="EC" id="2.1.1.244"/>
    </reaction>
</comment>
<dbReference type="GO" id="GO:0005737">
    <property type="term" value="C:cytoplasm"/>
    <property type="evidence" value="ECO:0007669"/>
    <property type="project" value="TreeGrafter"/>
</dbReference>
<dbReference type="GO" id="GO:0071885">
    <property type="term" value="F:N-terminal protein N-methyltransferase activity"/>
    <property type="evidence" value="ECO:0007669"/>
    <property type="project" value="UniProtKB-EC"/>
</dbReference>
<dbReference type="GO" id="GO:0032259">
    <property type="term" value="P:methylation"/>
    <property type="evidence" value="ECO:0007669"/>
    <property type="project" value="UniProtKB-KW"/>
</dbReference>
<name>M5GB29_DACPD</name>
<evidence type="ECO:0000313" key="12">
    <source>
        <dbReference type="EMBL" id="EJU05600.1"/>
    </source>
</evidence>
<comment type="catalytic activity">
    <reaction evidence="8">
        <text>N-terminal L-seryl-L-prolyl-L-lysyl-[protein] + 3 S-adenosyl-L-methionine = N-terminal N,N,N-trimethyl-L-seryl-L-prolyl-L-lysyl-[protein] + 3 S-adenosyl-L-homocysteine + 3 H(+)</text>
        <dbReference type="Rhea" id="RHEA:54724"/>
        <dbReference type="Rhea" id="RHEA-COMP:13789"/>
        <dbReference type="Rhea" id="RHEA-COMP:13973"/>
        <dbReference type="ChEBI" id="CHEBI:15378"/>
        <dbReference type="ChEBI" id="CHEBI:57856"/>
        <dbReference type="ChEBI" id="CHEBI:59789"/>
        <dbReference type="ChEBI" id="CHEBI:138061"/>
        <dbReference type="ChEBI" id="CHEBI:138317"/>
        <dbReference type="EC" id="2.1.1.244"/>
    </reaction>
</comment>
<sequence>MPPTSAKSETPDLAAGIAYWEALPPTLDTVLGGLAASSLPLVDALSSRQLLFAEFPELHTFPTPHHPFNPPPVLPTPESRALEVGAGIGRVTSNVLLYMFTYVDMVEPVESFLRTAIAESSSWKGIKEERKGVRFIKAPLQDTTLFSVPSSGDARVLASVGKNPPEDQIGYDAIWCQWCLGHLSTKDLVTFLQQAKRSLRTMGCIFIKENVCANEEDGSAREVYDAQDSTVTRSGSSWMRAFVSAGLMLIRDEEQLGFAADLYDVRMYVLQ</sequence>
<protein>
    <recommendedName>
        <fullName evidence="6">Alpha N-terminal protein methyltransferase 1</fullName>
        <ecNumber evidence="5">2.1.1.244</ecNumber>
    </recommendedName>
    <alternativeName>
        <fullName evidence="7">X-Pro-Lys N-terminal protein methyltransferase 1</fullName>
    </alternativeName>
</protein>
<dbReference type="PIRSF" id="PIRSF016958">
    <property type="entry name" value="DUF858_MeTrfase_lik"/>
    <property type="match status" value="1"/>
</dbReference>
<dbReference type="STRING" id="1858805.M5GB29"/>
<keyword evidence="13" id="KW-1185">Reference proteome</keyword>
<keyword evidence="4 11" id="KW-0949">S-adenosyl-L-methionine</keyword>